<protein>
    <submittedName>
        <fullName evidence="1">Uncharacterized protein</fullName>
    </submittedName>
</protein>
<dbReference type="RefSeq" id="WP_086301555.1">
    <property type="nucleotide sequence ID" value="NZ_MZNE01000021.1"/>
</dbReference>
<evidence type="ECO:0000313" key="3">
    <source>
        <dbReference type="Proteomes" id="UP000194800"/>
    </source>
</evidence>
<reference evidence="3 4" key="1">
    <citation type="submission" date="2017-03" db="EMBL/GenBank/DDBJ databases">
        <title>Comparative genomics of honeybee gut symbionts reveal geographically distinct and subgroup specific antibiotic resistance.</title>
        <authorList>
            <person name="Ludvigsen J."/>
            <person name="Porcellato D."/>
            <person name="Labee-Lund T.M."/>
            <person name="Amdam G.V."/>
            <person name="Rudi K."/>
        </authorList>
    </citation>
    <scope>NUCLEOTIDE SEQUENCE [LARGE SCALE GENOMIC DNA]</scope>
    <source>
        <strain evidence="1 4">A-7-12</strain>
        <strain evidence="2 3">A-9-12</strain>
    </source>
</reference>
<name>A0A242NEU2_9GAMM</name>
<sequence>MEIILTAKLNDHIVEFESNLGYGTAYWKSNEPPILNTHYNIELDIDDFFEWEKNITIEERNEPRINHIDNKIFFSAKVISCEDDGVLILSLANDIVLIESSATCEINEFVTFFTTSDNVRLYPIEL</sequence>
<accession>A0A242NEU2</accession>
<dbReference type="AlphaFoldDB" id="A0A242NEU2"/>
<evidence type="ECO:0000313" key="2">
    <source>
        <dbReference type="EMBL" id="OTQ08980.1"/>
    </source>
</evidence>
<keyword evidence="3" id="KW-1185">Reference proteome</keyword>
<organism evidence="1 4">
    <name type="scientific">Gilliamella apicola</name>
    <dbReference type="NCBI Taxonomy" id="1196095"/>
    <lineage>
        <taxon>Bacteria</taxon>
        <taxon>Pseudomonadati</taxon>
        <taxon>Pseudomonadota</taxon>
        <taxon>Gammaproteobacteria</taxon>
        <taxon>Orbales</taxon>
        <taxon>Orbaceae</taxon>
        <taxon>Gilliamella</taxon>
    </lineage>
</organism>
<dbReference type="Proteomes" id="UP000194977">
    <property type="component" value="Unassembled WGS sequence"/>
</dbReference>
<dbReference type="EMBL" id="NARP01000034">
    <property type="protein sequence ID" value="OTP98298.1"/>
    <property type="molecule type" value="Genomic_DNA"/>
</dbReference>
<proteinExistence type="predicted"/>
<dbReference type="OrthoDB" id="6897671at2"/>
<dbReference type="EMBL" id="NART01000058">
    <property type="protein sequence ID" value="OTQ08980.1"/>
    <property type="molecule type" value="Genomic_DNA"/>
</dbReference>
<evidence type="ECO:0000313" key="1">
    <source>
        <dbReference type="EMBL" id="OTP98298.1"/>
    </source>
</evidence>
<dbReference type="Proteomes" id="UP000194800">
    <property type="component" value="Unassembled WGS sequence"/>
</dbReference>
<evidence type="ECO:0000313" key="4">
    <source>
        <dbReference type="Proteomes" id="UP000194977"/>
    </source>
</evidence>
<gene>
    <name evidence="2" type="ORF">B6C91_10610</name>
    <name evidence="1" type="ORF">B6D08_11670</name>
</gene>
<comment type="caution">
    <text evidence="1">The sequence shown here is derived from an EMBL/GenBank/DDBJ whole genome shotgun (WGS) entry which is preliminary data.</text>
</comment>